<dbReference type="Proteomes" id="UP000005237">
    <property type="component" value="Unassembled WGS sequence"/>
</dbReference>
<name>A0A8R1ICT2_CAEJA</name>
<keyword evidence="2" id="KW-1185">Reference proteome</keyword>
<proteinExistence type="predicted"/>
<reference evidence="1" key="2">
    <citation type="submission" date="2022-06" db="UniProtKB">
        <authorList>
            <consortium name="EnsemblMetazoa"/>
        </authorList>
    </citation>
    <scope>IDENTIFICATION</scope>
    <source>
        <strain evidence="1">DF5081</strain>
    </source>
</reference>
<accession>A0A8R1ICT2</accession>
<dbReference type="AlphaFoldDB" id="A0A8R1ICT2"/>
<protein>
    <submittedName>
        <fullName evidence="1">Uncharacterized protein</fullName>
    </submittedName>
</protein>
<sequence>TVRPLSSMERNLKLSAFIATQHASPVVQCATKFVG</sequence>
<evidence type="ECO:0000313" key="2">
    <source>
        <dbReference type="Proteomes" id="UP000005237"/>
    </source>
</evidence>
<dbReference type="EnsemblMetazoa" id="CJA27753.1">
    <property type="protein sequence ID" value="CJA27753.1"/>
    <property type="gene ID" value="WBGene00183326"/>
</dbReference>
<organism evidence="1 2">
    <name type="scientific">Caenorhabditis japonica</name>
    <dbReference type="NCBI Taxonomy" id="281687"/>
    <lineage>
        <taxon>Eukaryota</taxon>
        <taxon>Metazoa</taxon>
        <taxon>Ecdysozoa</taxon>
        <taxon>Nematoda</taxon>
        <taxon>Chromadorea</taxon>
        <taxon>Rhabditida</taxon>
        <taxon>Rhabditina</taxon>
        <taxon>Rhabditomorpha</taxon>
        <taxon>Rhabditoidea</taxon>
        <taxon>Rhabditidae</taxon>
        <taxon>Peloderinae</taxon>
        <taxon>Caenorhabditis</taxon>
    </lineage>
</organism>
<evidence type="ECO:0000313" key="1">
    <source>
        <dbReference type="EnsemblMetazoa" id="CJA27753.1"/>
    </source>
</evidence>
<reference evidence="2" key="1">
    <citation type="submission" date="2010-08" db="EMBL/GenBank/DDBJ databases">
        <authorList>
            <consortium name="Caenorhabditis japonica Sequencing Consortium"/>
            <person name="Wilson R.K."/>
        </authorList>
    </citation>
    <scope>NUCLEOTIDE SEQUENCE [LARGE SCALE GENOMIC DNA]</scope>
    <source>
        <strain evidence="2">DF5081</strain>
    </source>
</reference>